<keyword evidence="4" id="KW-0807">Transducer</keyword>
<keyword evidence="2" id="KW-0488">Methylation</keyword>
<keyword evidence="6" id="KW-1133">Transmembrane helix</keyword>
<evidence type="ECO:0000259" key="7">
    <source>
        <dbReference type="PROSITE" id="PS50111"/>
    </source>
</evidence>
<dbReference type="Proteomes" id="UP000294692">
    <property type="component" value="Unassembled WGS sequence"/>
</dbReference>
<organism evidence="9 10">
    <name type="scientific">Paracandidimonas soli</name>
    <dbReference type="NCBI Taxonomy" id="1917182"/>
    <lineage>
        <taxon>Bacteria</taxon>
        <taxon>Pseudomonadati</taxon>
        <taxon>Pseudomonadota</taxon>
        <taxon>Betaproteobacteria</taxon>
        <taxon>Burkholderiales</taxon>
        <taxon>Alcaligenaceae</taxon>
        <taxon>Paracandidimonas</taxon>
    </lineage>
</organism>
<dbReference type="SUPFAM" id="SSF58104">
    <property type="entry name" value="Methyl-accepting chemotaxis protein (MCP) signaling domain"/>
    <property type="match status" value="1"/>
</dbReference>
<dbReference type="SMART" id="SM00304">
    <property type="entry name" value="HAMP"/>
    <property type="match status" value="1"/>
</dbReference>
<proteinExistence type="inferred from homology"/>
<dbReference type="PROSITE" id="PS50885">
    <property type="entry name" value="HAMP"/>
    <property type="match status" value="1"/>
</dbReference>
<evidence type="ECO:0000256" key="3">
    <source>
        <dbReference type="ARBA" id="ARBA00029447"/>
    </source>
</evidence>
<dbReference type="CDD" id="cd11386">
    <property type="entry name" value="MCP_signal"/>
    <property type="match status" value="1"/>
</dbReference>
<dbReference type="Pfam" id="PF00672">
    <property type="entry name" value="HAMP"/>
    <property type="match status" value="1"/>
</dbReference>
<feature type="transmembrane region" description="Helical" evidence="6">
    <location>
        <begin position="319"/>
        <end position="339"/>
    </location>
</feature>
<evidence type="ECO:0000313" key="9">
    <source>
        <dbReference type="EMBL" id="TCV02956.1"/>
    </source>
</evidence>
<accession>A0A4R3VCB7</accession>
<gene>
    <name evidence="9" type="ORF">EV686_101416</name>
</gene>
<dbReference type="InterPro" id="IPR051310">
    <property type="entry name" value="MCP_chemotaxis"/>
</dbReference>
<dbReference type="PANTHER" id="PTHR43531">
    <property type="entry name" value="PROTEIN ICFG"/>
    <property type="match status" value="1"/>
</dbReference>
<dbReference type="GO" id="GO:0004888">
    <property type="term" value="F:transmembrane signaling receptor activity"/>
    <property type="evidence" value="ECO:0007669"/>
    <property type="project" value="TreeGrafter"/>
</dbReference>
<dbReference type="SMART" id="SM00283">
    <property type="entry name" value="MA"/>
    <property type="match status" value="1"/>
</dbReference>
<dbReference type="InterPro" id="IPR003660">
    <property type="entry name" value="HAMP_dom"/>
</dbReference>
<dbReference type="InterPro" id="IPR013587">
    <property type="entry name" value="Nitrate/nitrite_sensing"/>
</dbReference>
<dbReference type="PANTHER" id="PTHR43531:SF14">
    <property type="entry name" value="METHYL-ACCEPTING CHEMOTAXIS PROTEIN I-RELATED"/>
    <property type="match status" value="1"/>
</dbReference>
<evidence type="ECO:0000256" key="1">
    <source>
        <dbReference type="ARBA" id="ARBA00004370"/>
    </source>
</evidence>
<keyword evidence="5" id="KW-0175">Coiled coil</keyword>
<sequence>MKSLLSKWTLGKKIAFLGVLSLVMFAVPAVLYIQSVNAVIEHKRLEVAGVEPASLLLQVVRQVQQHRGLSNMVLSGNAAMQDQRRQVGQKTHASFQALDASLARTGADTAGIRRDIEAIRKDWESLQAGVDGSRLAAEQSFQSHVGLVARLLLAEDAILDAYRLSLDQNRDTNALVQGVFGSLPLLTEELGQLRALGAAALTRRSLTSDQRLAIIGNLQRAEEFRLRTARMFDKAYQSNPMLRERLAGVTAEADRQAQAVLRMAQDQVIQATGLNASGEQYFGTMTAAIDGQFNVVDDVIGATGDVLQAQVSDMRNTEMLLLGGAIAMSLLLAGASLMISRAITRPIAVSVDMARKVADRDLTGRVAVVGRDESAQLLQALNTMSESLAQTVNGVRSSIGSINLASHEIAAGNRDLSQRTETQAANLEQTAAAMQQLTATVQQNDSHARQANSLVNSTTTLAEQGGQVMQQVVESMGTISSSSQRMAEIISVIEGIAFQTNILALNAAVEAARAGEQGRGFAVVASEVRSLAQRSANAAKEIKDLIDHSVEQVTKGSGHVGHAGQTMLQIVDAVKKVEDLMGEIHVASAEQTSGIEQVNQAILQIEDITRRNAELVEEVTAAAESLREQTDGLAQAVETFRLPDQRPMLAGSAPLQLA</sequence>
<keyword evidence="10" id="KW-1185">Reference proteome</keyword>
<feature type="coiled-coil region" evidence="5">
    <location>
        <begin position="598"/>
        <end position="625"/>
    </location>
</feature>
<feature type="domain" description="Methyl-accepting transducer" evidence="7">
    <location>
        <begin position="398"/>
        <end position="627"/>
    </location>
</feature>
<evidence type="ECO:0000256" key="5">
    <source>
        <dbReference type="SAM" id="Coils"/>
    </source>
</evidence>
<reference evidence="9 10" key="1">
    <citation type="submission" date="2019-03" db="EMBL/GenBank/DDBJ databases">
        <title>Genomic Encyclopedia of Type Strains, Phase IV (KMG-IV): sequencing the most valuable type-strain genomes for metagenomic binning, comparative biology and taxonomic classification.</title>
        <authorList>
            <person name="Goeker M."/>
        </authorList>
    </citation>
    <scope>NUCLEOTIDE SEQUENCE [LARGE SCALE GENOMIC DNA]</scope>
    <source>
        <strain evidence="9 10">DSM 100048</strain>
    </source>
</reference>
<dbReference type="CDD" id="cd06225">
    <property type="entry name" value="HAMP"/>
    <property type="match status" value="1"/>
</dbReference>
<name>A0A4R3VCB7_9BURK</name>
<dbReference type="EMBL" id="SMBX01000001">
    <property type="protein sequence ID" value="TCV02956.1"/>
    <property type="molecule type" value="Genomic_DNA"/>
</dbReference>
<protein>
    <submittedName>
        <fullName evidence="9">Methyl-accepting chemotaxis protein</fullName>
    </submittedName>
</protein>
<dbReference type="FunFam" id="1.10.287.950:FF:000001">
    <property type="entry name" value="Methyl-accepting chemotaxis sensory transducer"/>
    <property type="match status" value="1"/>
</dbReference>
<evidence type="ECO:0000256" key="4">
    <source>
        <dbReference type="PROSITE-ProRule" id="PRU00284"/>
    </source>
</evidence>
<dbReference type="Pfam" id="PF08376">
    <property type="entry name" value="NIT"/>
    <property type="match status" value="1"/>
</dbReference>
<dbReference type="OrthoDB" id="343520at2"/>
<evidence type="ECO:0000256" key="2">
    <source>
        <dbReference type="ARBA" id="ARBA00022481"/>
    </source>
</evidence>
<dbReference type="RefSeq" id="WP_132472948.1">
    <property type="nucleotide sequence ID" value="NZ_JBHRVM010000001.1"/>
</dbReference>
<feature type="domain" description="HAMP" evidence="8">
    <location>
        <begin position="341"/>
        <end position="393"/>
    </location>
</feature>
<dbReference type="GO" id="GO:0005886">
    <property type="term" value="C:plasma membrane"/>
    <property type="evidence" value="ECO:0007669"/>
    <property type="project" value="TreeGrafter"/>
</dbReference>
<comment type="subcellular location">
    <subcellularLocation>
        <location evidence="1">Membrane</location>
    </subcellularLocation>
</comment>
<dbReference type="AlphaFoldDB" id="A0A4R3VCB7"/>
<comment type="caution">
    <text evidence="9">The sequence shown here is derived from an EMBL/GenBank/DDBJ whole genome shotgun (WGS) entry which is preliminary data.</text>
</comment>
<feature type="transmembrane region" description="Helical" evidence="6">
    <location>
        <begin position="14"/>
        <end position="33"/>
    </location>
</feature>
<comment type="similarity">
    <text evidence="3">Belongs to the methyl-accepting chemotaxis (MCP) protein family.</text>
</comment>
<evidence type="ECO:0000259" key="8">
    <source>
        <dbReference type="PROSITE" id="PS50885"/>
    </source>
</evidence>
<dbReference type="GO" id="GO:0007165">
    <property type="term" value="P:signal transduction"/>
    <property type="evidence" value="ECO:0007669"/>
    <property type="project" value="UniProtKB-KW"/>
</dbReference>
<evidence type="ECO:0000256" key="6">
    <source>
        <dbReference type="SAM" id="Phobius"/>
    </source>
</evidence>
<dbReference type="InterPro" id="IPR004089">
    <property type="entry name" value="MCPsignal_dom"/>
</dbReference>
<evidence type="ECO:0000313" key="10">
    <source>
        <dbReference type="Proteomes" id="UP000294692"/>
    </source>
</evidence>
<dbReference type="PROSITE" id="PS50111">
    <property type="entry name" value="CHEMOTAXIS_TRANSDUC_2"/>
    <property type="match status" value="1"/>
</dbReference>
<keyword evidence="6" id="KW-0472">Membrane</keyword>
<dbReference type="Pfam" id="PF00015">
    <property type="entry name" value="MCPsignal"/>
    <property type="match status" value="1"/>
</dbReference>
<dbReference type="GO" id="GO:0006935">
    <property type="term" value="P:chemotaxis"/>
    <property type="evidence" value="ECO:0007669"/>
    <property type="project" value="TreeGrafter"/>
</dbReference>
<dbReference type="Gene3D" id="1.10.287.950">
    <property type="entry name" value="Methyl-accepting chemotaxis protein"/>
    <property type="match status" value="1"/>
</dbReference>
<keyword evidence="6" id="KW-0812">Transmembrane</keyword>